<feature type="domain" description="DUF5709" evidence="2">
    <location>
        <begin position="95"/>
        <end position="144"/>
    </location>
</feature>
<name>A0ABZ3FQT9_9ACTN</name>
<dbReference type="EMBL" id="CP154795">
    <property type="protein sequence ID" value="XAN07114.1"/>
    <property type="molecule type" value="Genomic_DNA"/>
</dbReference>
<protein>
    <submittedName>
        <fullName evidence="3">DUF5709 domain-containing protein</fullName>
    </submittedName>
</protein>
<dbReference type="Proteomes" id="UP001442841">
    <property type="component" value="Chromosome"/>
</dbReference>
<evidence type="ECO:0000256" key="1">
    <source>
        <dbReference type="SAM" id="MobiDB-lite"/>
    </source>
</evidence>
<gene>
    <name evidence="3" type="ORF">AADG42_07330</name>
</gene>
<evidence type="ECO:0000313" key="4">
    <source>
        <dbReference type="Proteomes" id="UP001442841"/>
    </source>
</evidence>
<sequence>MSTDNDQIIDEMVPDGSEQLDQIESDRSLIDRGLRDPMEEGYVPPDDWSVAEGFGNTAAEMREGETLEQRIKQEVPDVTDDPDKEVDTEDLDDKEVGHRRAGRLVDANHGYPGVDNEPRLIGEDVGIDGAGASAEEAAMHIIDEDEIDRDDD</sequence>
<reference evidence="3 4" key="1">
    <citation type="submission" date="2024-04" db="EMBL/GenBank/DDBJ databases">
        <title>Isolation of an actinomycete strain from pig manure.</title>
        <authorList>
            <person name="Gong T."/>
            <person name="Yu Z."/>
            <person name="An M."/>
            <person name="Wei C."/>
            <person name="Yang W."/>
            <person name="Liu L."/>
        </authorList>
    </citation>
    <scope>NUCLEOTIDE SEQUENCE [LARGE SCALE GENOMIC DNA]</scope>
    <source>
        <strain evidence="3 4">ZF39</strain>
    </source>
</reference>
<evidence type="ECO:0000259" key="2">
    <source>
        <dbReference type="Pfam" id="PF18970"/>
    </source>
</evidence>
<proteinExistence type="predicted"/>
<keyword evidence="4" id="KW-1185">Reference proteome</keyword>
<organism evidence="3 4">
    <name type="scientific">Ammonicoccus fulvus</name>
    <dbReference type="NCBI Taxonomy" id="3138240"/>
    <lineage>
        <taxon>Bacteria</taxon>
        <taxon>Bacillati</taxon>
        <taxon>Actinomycetota</taxon>
        <taxon>Actinomycetes</taxon>
        <taxon>Propionibacteriales</taxon>
        <taxon>Propionibacteriaceae</taxon>
        <taxon>Ammonicoccus</taxon>
    </lineage>
</organism>
<dbReference type="InterPro" id="IPR043763">
    <property type="entry name" value="DUF5709"/>
</dbReference>
<accession>A0ABZ3FQT9</accession>
<feature type="region of interest" description="Disordered" evidence="1">
    <location>
        <begin position="101"/>
        <end position="125"/>
    </location>
</feature>
<evidence type="ECO:0000313" key="3">
    <source>
        <dbReference type="EMBL" id="XAN07114.1"/>
    </source>
</evidence>
<dbReference type="RefSeq" id="WP_425308566.1">
    <property type="nucleotide sequence ID" value="NZ_CP154795.1"/>
</dbReference>
<dbReference type="Pfam" id="PF18970">
    <property type="entry name" value="DUF5709"/>
    <property type="match status" value="1"/>
</dbReference>